<gene>
    <name evidence="2" type="ORF">Lade_0487</name>
    <name evidence="3" type="ORF">NCTC12735_00885</name>
</gene>
<evidence type="ECO:0000313" key="3">
    <source>
        <dbReference type="EMBL" id="VEH85259.1"/>
    </source>
</evidence>
<feature type="transmembrane region" description="Helical" evidence="1">
    <location>
        <begin position="12"/>
        <end position="39"/>
    </location>
</feature>
<dbReference type="PATRIC" id="fig|45056.6.peg.507"/>
<name>A0A0W0R451_9GAMM</name>
<dbReference type="Proteomes" id="UP000054859">
    <property type="component" value="Unassembled WGS sequence"/>
</dbReference>
<proteinExistence type="predicted"/>
<evidence type="ECO:0000313" key="4">
    <source>
        <dbReference type="Proteomes" id="UP000054859"/>
    </source>
</evidence>
<accession>A0A0W0R451</accession>
<feature type="transmembrane region" description="Helical" evidence="1">
    <location>
        <begin position="154"/>
        <end position="176"/>
    </location>
</feature>
<dbReference type="EMBL" id="LR134421">
    <property type="protein sequence ID" value="VEH85259.1"/>
    <property type="molecule type" value="Genomic_DNA"/>
</dbReference>
<reference evidence="2 4" key="1">
    <citation type="submission" date="2015-11" db="EMBL/GenBank/DDBJ databases">
        <title>Identification of large and diverse effector repertoires of 38 Legionella species.</title>
        <authorList>
            <person name="Burstein D."/>
            <person name="Amaro F."/>
            <person name="Zusman T."/>
            <person name="Lifshitz Z."/>
            <person name="Cohen O."/>
            <person name="Gilbert J.A."/>
            <person name="Pupko T."/>
            <person name="Shuman H.A."/>
            <person name="Segal G."/>
        </authorList>
    </citation>
    <scope>NUCLEOTIDE SEQUENCE [LARGE SCALE GENOMIC DNA]</scope>
    <source>
        <strain evidence="2 4">1762-AUS-E</strain>
    </source>
</reference>
<protein>
    <recommendedName>
        <fullName evidence="6">Transmembrane protein</fullName>
    </recommendedName>
</protein>
<dbReference type="OrthoDB" id="5652645at2"/>
<evidence type="ECO:0000313" key="5">
    <source>
        <dbReference type="Proteomes" id="UP000281170"/>
    </source>
</evidence>
<feature type="transmembrane region" description="Helical" evidence="1">
    <location>
        <begin position="45"/>
        <end position="71"/>
    </location>
</feature>
<dbReference type="AlphaFoldDB" id="A0A0W0R451"/>
<keyword evidence="4" id="KW-1185">Reference proteome</keyword>
<dbReference type="Proteomes" id="UP000281170">
    <property type="component" value="Plasmid 12"/>
</dbReference>
<dbReference type="KEGG" id="ladl:NCTC12735_00885"/>
<evidence type="ECO:0000313" key="2">
    <source>
        <dbReference type="EMBL" id="KTC65829.1"/>
    </source>
</evidence>
<organism evidence="2 4">
    <name type="scientific">Legionella adelaidensis</name>
    <dbReference type="NCBI Taxonomy" id="45056"/>
    <lineage>
        <taxon>Bacteria</taxon>
        <taxon>Pseudomonadati</taxon>
        <taxon>Pseudomonadota</taxon>
        <taxon>Gammaproteobacteria</taxon>
        <taxon>Legionellales</taxon>
        <taxon>Legionellaceae</taxon>
        <taxon>Legionella</taxon>
    </lineage>
</organism>
<evidence type="ECO:0008006" key="6">
    <source>
        <dbReference type="Google" id="ProtNLM"/>
    </source>
</evidence>
<dbReference type="EMBL" id="LNKA01000001">
    <property type="protein sequence ID" value="KTC65829.1"/>
    <property type="molecule type" value="Genomic_DNA"/>
</dbReference>
<feature type="transmembrane region" description="Helical" evidence="1">
    <location>
        <begin position="83"/>
        <end position="107"/>
    </location>
</feature>
<reference evidence="3 5" key="2">
    <citation type="submission" date="2018-12" db="EMBL/GenBank/DDBJ databases">
        <authorList>
            <consortium name="Pathogen Informatics"/>
        </authorList>
    </citation>
    <scope>NUCLEOTIDE SEQUENCE [LARGE SCALE GENOMIC DNA]</scope>
    <source>
        <strain evidence="3 5">NCTC12735</strain>
        <plasmid evidence="5">12</plasmid>
    </source>
</reference>
<keyword evidence="1" id="KW-0472">Membrane</keyword>
<keyword evidence="3" id="KW-0614">Plasmid</keyword>
<dbReference type="RefSeq" id="WP_058461559.1">
    <property type="nucleotide sequence ID" value="NZ_CAAAHS010000004.1"/>
</dbReference>
<sequence>MEKDIVKWTALFSAAILGVGINFLFNLLALGLSFSSFIVTDQGNLSFSFLGFLSFCFVAIIAMFTTGWFAGRLTPDMGQSKTWGFFYGFLAWSLLLIITIILITNMIQYTAFHANFTASLVAIKITNNAPMLTETFADVTHGLEPAKKVLTLNAFLTFILFATGAAASCIGGYLGFKKNVVGAVRIRKRA</sequence>
<keyword evidence="1" id="KW-1133">Transmembrane helix</keyword>
<geneLocation type="plasmid" evidence="3 5">
    <name>12</name>
</geneLocation>
<evidence type="ECO:0000256" key="1">
    <source>
        <dbReference type="SAM" id="Phobius"/>
    </source>
</evidence>
<dbReference type="STRING" id="45056.Lade_0487"/>
<keyword evidence="1" id="KW-0812">Transmembrane</keyword>